<dbReference type="STRING" id="223786.SAMN05216234_10816"/>
<keyword evidence="4" id="KW-0804">Transcription</keyword>
<dbReference type="Pfam" id="PF00126">
    <property type="entry name" value="HTH_1"/>
    <property type="match status" value="1"/>
</dbReference>
<keyword evidence="3 6" id="KW-0238">DNA-binding</keyword>
<dbReference type="InterPro" id="IPR036390">
    <property type="entry name" value="WH_DNA-bd_sf"/>
</dbReference>
<evidence type="ECO:0000256" key="2">
    <source>
        <dbReference type="ARBA" id="ARBA00023015"/>
    </source>
</evidence>
<organism evidence="6 7">
    <name type="scientific">Hydrogenimonas thermophila</name>
    <dbReference type="NCBI Taxonomy" id="223786"/>
    <lineage>
        <taxon>Bacteria</taxon>
        <taxon>Pseudomonadati</taxon>
        <taxon>Campylobacterota</taxon>
        <taxon>Epsilonproteobacteria</taxon>
        <taxon>Campylobacterales</taxon>
        <taxon>Hydrogenimonadaceae</taxon>
        <taxon>Hydrogenimonas</taxon>
    </lineage>
</organism>
<dbReference type="Pfam" id="PF03466">
    <property type="entry name" value="LysR_substrate"/>
    <property type="match status" value="1"/>
</dbReference>
<dbReference type="Gene3D" id="3.40.190.290">
    <property type="match status" value="1"/>
</dbReference>
<accession>A0A1I5N231</accession>
<dbReference type="InterPro" id="IPR005119">
    <property type="entry name" value="LysR_subst-bd"/>
</dbReference>
<protein>
    <submittedName>
        <fullName evidence="6">DNA-binding transcriptional regulator, LysR family</fullName>
    </submittedName>
</protein>
<dbReference type="OrthoDB" id="9803735at2"/>
<dbReference type="Proteomes" id="UP000199227">
    <property type="component" value="Unassembled WGS sequence"/>
</dbReference>
<dbReference type="GO" id="GO:0000976">
    <property type="term" value="F:transcription cis-regulatory region binding"/>
    <property type="evidence" value="ECO:0007669"/>
    <property type="project" value="TreeGrafter"/>
</dbReference>
<evidence type="ECO:0000313" key="6">
    <source>
        <dbReference type="EMBL" id="SFP15757.1"/>
    </source>
</evidence>
<evidence type="ECO:0000256" key="3">
    <source>
        <dbReference type="ARBA" id="ARBA00023125"/>
    </source>
</evidence>
<name>A0A1I5N231_9BACT</name>
<dbReference type="RefSeq" id="WP_092911480.1">
    <property type="nucleotide sequence ID" value="NZ_CP136592.1"/>
</dbReference>
<feature type="domain" description="HTH lysR-type" evidence="5">
    <location>
        <begin position="1"/>
        <end position="60"/>
    </location>
</feature>
<keyword evidence="2" id="KW-0805">Transcription regulation</keyword>
<dbReference type="PANTHER" id="PTHR30126">
    <property type="entry name" value="HTH-TYPE TRANSCRIPTIONAL REGULATOR"/>
    <property type="match status" value="1"/>
</dbReference>
<dbReference type="GO" id="GO:0003700">
    <property type="term" value="F:DNA-binding transcription factor activity"/>
    <property type="evidence" value="ECO:0007669"/>
    <property type="project" value="InterPro"/>
</dbReference>
<gene>
    <name evidence="6" type="ORF">SAMN05216234_10816</name>
</gene>
<dbReference type="AlphaFoldDB" id="A0A1I5N231"/>
<evidence type="ECO:0000256" key="4">
    <source>
        <dbReference type="ARBA" id="ARBA00023163"/>
    </source>
</evidence>
<dbReference type="InterPro" id="IPR036388">
    <property type="entry name" value="WH-like_DNA-bd_sf"/>
</dbReference>
<keyword evidence="7" id="KW-1185">Reference proteome</keyword>
<evidence type="ECO:0000256" key="1">
    <source>
        <dbReference type="ARBA" id="ARBA00009437"/>
    </source>
</evidence>
<evidence type="ECO:0000313" key="7">
    <source>
        <dbReference type="Proteomes" id="UP000199227"/>
    </source>
</evidence>
<dbReference type="SUPFAM" id="SSF53850">
    <property type="entry name" value="Periplasmic binding protein-like II"/>
    <property type="match status" value="1"/>
</dbReference>
<proteinExistence type="inferred from homology"/>
<dbReference type="InterPro" id="IPR000847">
    <property type="entry name" value="LysR_HTH_N"/>
</dbReference>
<sequence length="301" mass="34641">MLKDFAKLETFLTVIRERSFSKASAKLGISQPAVTQQIKFIEKYLDCKIIERKKNGVILTKEGEDLYRIAVRLEKCIGNAERDLIKIINKEITFRIGASFTIGNFIIPGKCLNNIKNAIRNDVQVKVEVSEQVIDDILNKQIDLGLIESPIFKDDIIYREWLEDELVVFSNQPLPKTLKPEDLNNFRWICRDEASHTRRMVKDVFEEIGVECKNLDVLYEVDSSATLKATILKADKEDGKPPVVSFISHVAIADEIENGQLFESRIRGHRIKRKLYIAYSKEGKHDAFIENVVNYLQQHKC</sequence>
<dbReference type="PRINTS" id="PR00039">
    <property type="entry name" value="HTHLYSR"/>
</dbReference>
<reference evidence="6 7" key="1">
    <citation type="submission" date="2016-10" db="EMBL/GenBank/DDBJ databases">
        <authorList>
            <person name="de Groot N.N."/>
        </authorList>
    </citation>
    <scope>NUCLEOTIDE SEQUENCE [LARGE SCALE GENOMIC DNA]</scope>
    <source>
        <strain evidence="6 7">EP1-55-1</strain>
    </source>
</reference>
<evidence type="ECO:0000259" key="5">
    <source>
        <dbReference type="PROSITE" id="PS50931"/>
    </source>
</evidence>
<dbReference type="PANTHER" id="PTHR30126:SF64">
    <property type="entry name" value="HTH-TYPE TRANSCRIPTIONAL REGULATOR CITR"/>
    <property type="match status" value="1"/>
</dbReference>
<comment type="similarity">
    <text evidence="1">Belongs to the LysR transcriptional regulatory family.</text>
</comment>
<dbReference type="PROSITE" id="PS50931">
    <property type="entry name" value="HTH_LYSR"/>
    <property type="match status" value="1"/>
</dbReference>
<dbReference type="Gene3D" id="1.10.10.10">
    <property type="entry name" value="Winged helix-like DNA-binding domain superfamily/Winged helix DNA-binding domain"/>
    <property type="match status" value="1"/>
</dbReference>
<dbReference type="SUPFAM" id="SSF46785">
    <property type="entry name" value="Winged helix' DNA-binding domain"/>
    <property type="match status" value="1"/>
</dbReference>
<dbReference type="EMBL" id="FOXB01000008">
    <property type="protein sequence ID" value="SFP15757.1"/>
    <property type="molecule type" value="Genomic_DNA"/>
</dbReference>